<sequence>FRINQKSTASRKKTKLLLLNPPHSPIYSCAAGEVSCSGSMVGALVATSNWFTDGSQGLQTMTETEEDVEICGGVGFRTELKDNVKRFPSFDHSNYSISSGRLRIRFTISLFENKIINLNFQIYNISSNRRSRRPSLNLRQSEHSLKPPRFWDSLNFKKDSEFMGITVLFLDEKGSDLTKETIRVVIRLLIDPQSIASGFLRLWDSLNFKKDREFVGITVLFLDEKITSVMDSSLPRIALTMVSGKKKILLLKKDRDNPVLLDFKTESEDRCWWELNQGNTSEKSSCWTPSELLGVVIEEAEEIDGGGVSRGGGGSTGLKGEEEEATVRKQKKRLGCILITKPPSPTSSWSHCWLMCGLKSGNIPSIIIPTVYKDKGEVYLKILRIATNMEWVMLHSPWPFHEEEKE</sequence>
<keyword evidence="2" id="KW-1185">Reference proteome</keyword>
<name>A0ABQ7YYV5_BRANA</name>
<feature type="non-terminal residue" evidence="1">
    <location>
        <position position="1"/>
    </location>
</feature>
<evidence type="ECO:0000313" key="2">
    <source>
        <dbReference type="Proteomes" id="UP000824890"/>
    </source>
</evidence>
<accession>A0ABQ7YYV5</accession>
<dbReference type="Proteomes" id="UP000824890">
    <property type="component" value="Unassembled WGS sequence"/>
</dbReference>
<reference evidence="1 2" key="1">
    <citation type="submission" date="2021-05" db="EMBL/GenBank/DDBJ databases">
        <title>Genome Assembly of Synthetic Allotetraploid Brassica napus Reveals Homoeologous Exchanges between Subgenomes.</title>
        <authorList>
            <person name="Davis J.T."/>
        </authorList>
    </citation>
    <scope>NUCLEOTIDE SEQUENCE [LARGE SCALE GENOMIC DNA]</scope>
    <source>
        <strain evidence="2">cv. Da-Ae</strain>
        <tissue evidence="1">Seedling</tissue>
    </source>
</reference>
<gene>
    <name evidence="1" type="ORF">HID58_070455</name>
</gene>
<proteinExistence type="predicted"/>
<organism evidence="1 2">
    <name type="scientific">Brassica napus</name>
    <name type="common">Rape</name>
    <dbReference type="NCBI Taxonomy" id="3708"/>
    <lineage>
        <taxon>Eukaryota</taxon>
        <taxon>Viridiplantae</taxon>
        <taxon>Streptophyta</taxon>
        <taxon>Embryophyta</taxon>
        <taxon>Tracheophyta</taxon>
        <taxon>Spermatophyta</taxon>
        <taxon>Magnoliopsida</taxon>
        <taxon>eudicotyledons</taxon>
        <taxon>Gunneridae</taxon>
        <taxon>Pentapetalae</taxon>
        <taxon>rosids</taxon>
        <taxon>malvids</taxon>
        <taxon>Brassicales</taxon>
        <taxon>Brassicaceae</taxon>
        <taxon>Brassiceae</taxon>
        <taxon>Brassica</taxon>
    </lineage>
</organism>
<protein>
    <submittedName>
        <fullName evidence="1">Uncharacterized protein</fullName>
    </submittedName>
</protein>
<dbReference type="EMBL" id="JAGKQM010000016">
    <property type="protein sequence ID" value="KAH0873093.1"/>
    <property type="molecule type" value="Genomic_DNA"/>
</dbReference>
<comment type="caution">
    <text evidence="1">The sequence shown here is derived from an EMBL/GenBank/DDBJ whole genome shotgun (WGS) entry which is preliminary data.</text>
</comment>
<evidence type="ECO:0000313" key="1">
    <source>
        <dbReference type="EMBL" id="KAH0873093.1"/>
    </source>
</evidence>